<evidence type="ECO:0000313" key="2">
    <source>
        <dbReference type="EMBL" id="APG14682.1"/>
    </source>
</evidence>
<dbReference type="Proteomes" id="UP000030377">
    <property type="component" value="Unassembled WGS sequence"/>
</dbReference>
<dbReference type="STRING" id="375.BKD09_RS40655"/>
<evidence type="ECO:0000313" key="5">
    <source>
        <dbReference type="Proteomes" id="UP000181962"/>
    </source>
</evidence>
<protein>
    <submittedName>
        <fullName evidence="3">Uncharacterized protein</fullName>
    </submittedName>
</protein>
<evidence type="ECO:0000313" key="3">
    <source>
        <dbReference type="EMBL" id="KGT74094.1"/>
    </source>
</evidence>
<evidence type="ECO:0000256" key="1">
    <source>
        <dbReference type="SAM" id="MobiDB-lite"/>
    </source>
</evidence>
<name>A0A0A3XLG8_BRAJP</name>
<dbReference type="PATRIC" id="fig|375.37.peg.7430"/>
<proteinExistence type="predicted"/>
<dbReference type="OrthoDB" id="9774608at2"/>
<feature type="region of interest" description="Disordered" evidence="1">
    <location>
        <begin position="151"/>
        <end position="188"/>
    </location>
</feature>
<accession>A0A0A3XLG8</accession>
<organism evidence="3 4">
    <name type="scientific">Bradyrhizobium japonicum</name>
    <dbReference type="NCBI Taxonomy" id="375"/>
    <lineage>
        <taxon>Bacteria</taxon>
        <taxon>Pseudomonadati</taxon>
        <taxon>Pseudomonadota</taxon>
        <taxon>Alphaproteobacteria</taxon>
        <taxon>Hyphomicrobiales</taxon>
        <taxon>Nitrobacteraceae</taxon>
        <taxon>Bradyrhizobium</taxon>
    </lineage>
</organism>
<dbReference type="EMBL" id="CP017637">
    <property type="protein sequence ID" value="APG14682.1"/>
    <property type="molecule type" value="Genomic_DNA"/>
</dbReference>
<dbReference type="Proteomes" id="UP000181962">
    <property type="component" value="Chromosome"/>
</dbReference>
<reference evidence="2 5" key="2">
    <citation type="submission" date="2016-11" db="EMBL/GenBank/DDBJ databases">
        <title>Complete Genome Sequence of Bradyrhizobium sp. strain J5, an isolated from soybean nodule in Hokkaido.</title>
        <authorList>
            <person name="Kanehara K."/>
        </authorList>
    </citation>
    <scope>NUCLEOTIDE SEQUENCE [LARGE SCALE GENOMIC DNA]</scope>
    <source>
        <strain evidence="2 5">J5</strain>
    </source>
</reference>
<dbReference type="EMBL" id="JRPN01000038">
    <property type="protein sequence ID" value="KGT74094.1"/>
    <property type="molecule type" value="Genomic_DNA"/>
</dbReference>
<dbReference type="AlphaFoldDB" id="A0A0A3XLG8"/>
<evidence type="ECO:0000313" key="4">
    <source>
        <dbReference type="Proteomes" id="UP000030377"/>
    </source>
</evidence>
<reference evidence="3 4" key="1">
    <citation type="submission" date="2014-09" db="EMBL/GenBank/DDBJ databases">
        <title>Draft genome of Bradyrhizobium japonicum Is-34.</title>
        <authorList>
            <person name="Tsurumaru H."/>
            <person name="Yamakawa T."/>
            <person name="Hashimoto S."/>
            <person name="Okizaki K."/>
            <person name="Kanesaki Y."/>
            <person name="Yoshikawa H."/>
            <person name="Yajima S."/>
        </authorList>
    </citation>
    <scope>NUCLEOTIDE SEQUENCE [LARGE SCALE GENOMIC DNA]</scope>
    <source>
        <strain evidence="3 4">Is-34</strain>
    </source>
</reference>
<sequence>MSGFWHSVSMPTTGAVSARQRPALALNVRGSPCAKFQADWLQQVWFAGNHSDDAGVIERDRVSLSGGQDLAAFVALATEDAEARGRGAVAASRCREWTERELDKAIQAMLEGVPAAKLKDKIGTLEARKHEHLLEAVQQRLDANPEAMRQLARQSSIRSAREGSHGSDALPEQTLPKVATEMPLGSGL</sequence>
<dbReference type="KEGG" id="bjp:RN69_37430"/>
<gene>
    <name evidence="2" type="ORF">BKD09_40655</name>
    <name evidence="3" type="ORF">MA20_40930</name>
</gene>